<dbReference type="KEGG" id="smen:SAMEA4412692_0134"/>
<keyword evidence="2" id="KW-1185">Reference proteome</keyword>
<sequence>MIPEAWIFYPLRGYGGNTASNGQTIKETRLILKENQR</sequence>
<organism evidence="1 2">
    <name type="scientific">Streptococcus merionis</name>
    <dbReference type="NCBI Taxonomy" id="400065"/>
    <lineage>
        <taxon>Bacteria</taxon>
        <taxon>Bacillati</taxon>
        <taxon>Bacillota</taxon>
        <taxon>Bacilli</taxon>
        <taxon>Lactobacillales</taxon>
        <taxon>Streptococcaceae</taxon>
        <taxon>Streptococcus</taxon>
    </lineage>
</organism>
<evidence type="ECO:0000313" key="2">
    <source>
        <dbReference type="Proteomes" id="UP000215185"/>
    </source>
</evidence>
<dbReference type="AlphaFoldDB" id="A0A239SMX0"/>
<protein>
    <submittedName>
        <fullName evidence="1">Uncharacterized protein</fullName>
    </submittedName>
</protein>
<dbReference type="Proteomes" id="UP000215185">
    <property type="component" value="Chromosome 1"/>
</dbReference>
<gene>
    <name evidence="1" type="ORF">SAMEA4412692_00134</name>
</gene>
<reference evidence="1 2" key="1">
    <citation type="submission" date="2017-06" db="EMBL/GenBank/DDBJ databases">
        <authorList>
            <consortium name="Pathogen Informatics"/>
        </authorList>
    </citation>
    <scope>NUCLEOTIDE SEQUENCE [LARGE SCALE GENOMIC DNA]</scope>
    <source>
        <strain evidence="1 2">NCTC13788</strain>
    </source>
</reference>
<dbReference type="EMBL" id="LT906439">
    <property type="protein sequence ID" value="SNU86208.1"/>
    <property type="molecule type" value="Genomic_DNA"/>
</dbReference>
<accession>A0A239SMX0</accession>
<evidence type="ECO:0000313" key="1">
    <source>
        <dbReference type="EMBL" id="SNU86208.1"/>
    </source>
</evidence>
<proteinExistence type="predicted"/>
<name>A0A239SMX0_9STRE</name>